<sequence>MDPRTMPVRLRGLATWLLGQSSNQGHRLIGERMHAAGVTSRSYYSLLAALAESGPTSQADLGRRVGLDRSDVTAAVTDLEERGFLGRTPDPADRRRNLVRITDSGTEFLAELDAEVAAAQEELLAPLTPQEREALLAMLVRVVEHHTGLKLSDTAER</sequence>
<name>A0ABN2RM42_9ACTN</name>
<protein>
    <submittedName>
        <fullName evidence="2">MarR family transcriptional regulator</fullName>
    </submittedName>
</protein>
<gene>
    <name evidence="2" type="ORF">GCM10009838_32900</name>
</gene>
<proteinExistence type="predicted"/>
<dbReference type="Proteomes" id="UP001499854">
    <property type="component" value="Unassembled WGS sequence"/>
</dbReference>
<evidence type="ECO:0000313" key="3">
    <source>
        <dbReference type="Proteomes" id="UP001499854"/>
    </source>
</evidence>
<reference evidence="2 3" key="1">
    <citation type="journal article" date="2019" name="Int. J. Syst. Evol. Microbiol.">
        <title>The Global Catalogue of Microorganisms (GCM) 10K type strain sequencing project: providing services to taxonomists for standard genome sequencing and annotation.</title>
        <authorList>
            <consortium name="The Broad Institute Genomics Platform"/>
            <consortium name="The Broad Institute Genome Sequencing Center for Infectious Disease"/>
            <person name="Wu L."/>
            <person name="Ma J."/>
        </authorList>
    </citation>
    <scope>NUCLEOTIDE SEQUENCE [LARGE SCALE GENOMIC DNA]</scope>
    <source>
        <strain evidence="2 3">JCM 16013</strain>
    </source>
</reference>
<organism evidence="2 3">
    <name type="scientific">Catenulispora subtropica</name>
    <dbReference type="NCBI Taxonomy" id="450798"/>
    <lineage>
        <taxon>Bacteria</taxon>
        <taxon>Bacillati</taxon>
        <taxon>Actinomycetota</taxon>
        <taxon>Actinomycetes</taxon>
        <taxon>Catenulisporales</taxon>
        <taxon>Catenulisporaceae</taxon>
        <taxon>Catenulispora</taxon>
    </lineage>
</organism>
<keyword evidence="3" id="KW-1185">Reference proteome</keyword>
<dbReference type="SUPFAM" id="SSF46785">
    <property type="entry name" value="Winged helix' DNA-binding domain"/>
    <property type="match status" value="1"/>
</dbReference>
<dbReference type="InterPro" id="IPR036388">
    <property type="entry name" value="WH-like_DNA-bd_sf"/>
</dbReference>
<dbReference type="InterPro" id="IPR000835">
    <property type="entry name" value="HTH_MarR-typ"/>
</dbReference>
<accession>A0ABN2RM42</accession>
<dbReference type="Gene3D" id="1.10.10.10">
    <property type="entry name" value="Winged helix-like DNA-binding domain superfamily/Winged helix DNA-binding domain"/>
    <property type="match status" value="1"/>
</dbReference>
<dbReference type="InterPro" id="IPR036390">
    <property type="entry name" value="WH_DNA-bd_sf"/>
</dbReference>
<dbReference type="PANTHER" id="PTHR33164:SF43">
    <property type="entry name" value="HTH-TYPE TRANSCRIPTIONAL REPRESSOR YETL"/>
    <property type="match status" value="1"/>
</dbReference>
<dbReference type="PANTHER" id="PTHR33164">
    <property type="entry name" value="TRANSCRIPTIONAL REGULATOR, MARR FAMILY"/>
    <property type="match status" value="1"/>
</dbReference>
<dbReference type="RefSeq" id="WP_344657894.1">
    <property type="nucleotide sequence ID" value="NZ_BAAAQM010000016.1"/>
</dbReference>
<feature type="domain" description="HTH marR-type" evidence="1">
    <location>
        <begin position="1"/>
        <end position="144"/>
    </location>
</feature>
<dbReference type="Pfam" id="PF12802">
    <property type="entry name" value="MarR_2"/>
    <property type="match status" value="1"/>
</dbReference>
<dbReference type="InterPro" id="IPR039422">
    <property type="entry name" value="MarR/SlyA-like"/>
</dbReference>
<evidence type="ECO:0000259" key="1">
    <source>
        <dbReference type="PROSITE" id="PS50995"/>
    </source>
</evidence>
<evidence type="ECO:0000313" key="2">
    <source>
        <dbReference type="EMBL" id="GAA1971040.1"/>
    </source>
</evidence>
<dbReference type="EMBL" id="BAAAQM010000016">
    <property type="protein sequence ID" value="GAA1971040.1"/>
    <property type="molecule type" value="Genomic_DNA"/>
</dbReference>
<dbReference type="PRINTS" id="PR00598">
    <property type="entry name" value="HTHMARR"/>
</dbReference>
<dbReference type="PROSITE" id="PS50995">
    <property type="entry name" value="HTH_MARR_2"/>
    <property type="match status" value="1"/>
</dbReference>
<dbReference type="SMART" id="SM00347">
    <property type="entry name" value="HTH_MARR"/>
    <property type="match status" value="1"/>
</dbReference>
<comment type="caution">
    <text evidence="2">The sequence shown here is derived from an EMBL/GenBank/DDBJ whole genome shotgun (WGS) entry which is preliminary data.</text>
</comment>